<evidence type="ECO:0000313" key="1">
    <source>
        <dbReference type="EMBL" id="KAG1803986.1"/>
    </source>
</evidence>
<dbReference type="RefSeq" id="XP_041186684.1">
    <property type="nucleotide sequence ID" value="XM_041337178.1"/>
</dbReference>
<keyword evidence="2" id="KW-1185">Reference proteome</keyword>
<proteinExistence type="predicted"/>
<evidence type="ECO:0000313" key="2">
    <source>
        <dbReference type="Proteomes" id="UP000807769"/>
    </source>
</evidence>
<gene>
    <name evidence="1" type="ORF">BJ212DRAFT_1395437</name>
</gene>
<accession>A0A9P7DVC8</accession>
<protein>
    <submittedName>
        <fullName evidence="1">Uncharacterized protein</fullName>
    </submittedName>
</protein>
<organism evidence="1 2">
    <name type="scientific">Suillus subaureus</name>
    <dbReference type="NCBI Taxonomy" id="48587"/>
    <lineage>
        <taxon>Eukaryota</taxon>
        <taxon>Fungi</taxon>
        <taxon>Dikarya</taxon>
        <taxon>Basidiomycota</taxon>
        <taxon>Agaricomycotina</taxon>
        <taxon>Agaricomycetes</taxon>
        <taxon>Agaricomycetidae</taxon>
        <taxon>Boletales</taxon>
        <taxon>Suillineae</taxon>
        <taxon>Suillaceae</taxon>
        <taxon>Suillus</taxon>
    </lineage>
</organism>
<reference evidence="1" key="1">
    <citation type="journal article" date="2020" name="New Phytol.">
        <title>Comparative genomics reveals dynamic genome evolution in host specialist ectomycorrhizal fungi.</title>
        <authorList>
            <person name="Lofgren L.A."/>
            <person name="Nguyen N.H."/>
            <person name="Vilgalys R."/>
            <person name="Ruytinx J."/>
            <person name="Liao H.L."/>
            <person name="Branco S."/>
            <person name="Kuo A."/>
            <person name="LaButti K."/>
            <person name="Lipzen A."/>
            <person name="Andreopoulos W."/>
            <person name="Pangilinan J."/>
            <person name="Riley R."/>
            <person name="Hundley H."/>
            <person name="Na H."/>
            <person name="Barry K."/>
            <person name="Grigoriev I.V."/>
            <person name="Stajich J.E."/>
            <person name="Kennedy P.G."/>
        </authorList>
    </citation>
    <scope>NUCLEOTIDE SEQUENCE</scope>
    <source>
        <strain evidence="1">MN1</strain>
    </source>
</reference>
<sequence length="210" mass="23832">MQISDAFHSYPDGTYVGQSPKVFVLYRYQSLVIHQSRCVLAIFIVSTWLPPPTNHSYRNSLLIRLRNGLCRMFANRWLQNSLQDTPPTMWTICIVRLPLFPTLHNLAPCCMRRVSLHELLDLWPLAVSVTHSYIGIFSMGEILIPNEGVLCTNVRQLCAWQCGARTCWALLPILSYPADILCACLPELLVFGLFLQLFVSASNPPENTHS</sequence>
<name>A0A9P7DVC8_9AGAM</name>
<dbReference type="GeneID" id="64631194"/>
<comment type="caution">
    <text evidence="1">The sequence shown here is derived from an EMBL/GenBank/DDBJ whole genome shotgun (WGS) entry which is preliminary data.</text>
</comment>
<dbReference type="Proteomes" id="UP000807769">
    <property type="component" value="Unassembled WGS sequence"/>
</dbReference>
<dbReference type="AlphaFoldDB" id="A0A9P7DVC8"/>
<dbReference type="EMBL" id="JABBWG010000064">
    <property type="protein sequence ID" value="KAG1803986.1"/>
    <property type="molecule type" value="Genomic_DNA"/>
</dbReference>